<evidence type="ECO:0000313" key="3">
    <source>
        <dbReference type="Proteomes" id="UP000299102"/>
    </source>
</evidence>
<reference evidence="2 3" key="1">
    <citation type="journal article" date="2019" name="Commun. Biol.">
        <title>The bagworm genome reveals a unique fibroin gene that provides high tensile strength.</title>
        <authorList>
            <person name="Kono N."/>
            <person name="Nakamura H."/>
            <person name="Ohtoshi R."/>
            <person name="Tomita M."/>
            <person name="Numata K."/>
            <person name="Arakawa K."/>
        </authorList>
    </citation>
    <scope>NUCLEOTIDE SEQUENCE [LARGE SCALE GENOMIC DNA]</scope>
</reference>
<gene>
    <name evidence="2" type="ORF">EVAR_53502_1</name>
</gene>
<dbReference type="EMBL" id="BGZK01001088">
    <property type="protein sequence ID" value="GBP70838.1"/>
    <property type="molecule type" value="Genomic_DNA"/>
</dbReference>
<dbReference type="AlphaFoldDB" id="A0A4C1Y4K1"/>
<proteinExistence type="predicted"/>
<protein>
    <submittedName>
        <fullName evidence="2">Uncharacterized protein</fullName>
    </submittedName>
</protein>
<feature type="region of interest" description="Disordered" evidence="1">
    <location>
        <begin position="39"/>
        <end position="78"/>
    </location>
</feature>
<name>A0A4C1Y4K1_EUMVA</name>
<comment type="caution">
    <text evidence="2">The sequence shown here is derived from an EMBL/GenBank/DDBJ whole genome shotgun (WGS) entry which is preliminary data.</text>
</comment>
<evidence type="ECO:0000256" key="1">
    <source>
        <dbReference type="SAM" id="MobiDB-lite"/>
    </source>
</evidence>
<evidence type="ECO:0000313" key="2">
    <source>
        <dbReference type="EMBL" id="GBP70838.1"/>
    </source>
</evidence>
<feature type="compositionally biased region" description="Basic and acidic residues" evidence="1">
    <location>
        <begin position="53"/>
        <end position="69"/>
    </location>
</feature>
<accession>A0A4C1Y4K1</accession>
<keyword evidence="3" id="KW-1185">Reference proteome</keyword>
<organism evidence="2 3">
    <name type="scientific">Eumeta variegata</name>
    <name type="common">Bagworm moth</name>
    <name type="synonym">Eumeta japonica</name>
    <dbReference type="NCBI Taxonomy" id="151549"/>
    <lineage>
        <taxon>Eukaryota</taxon>
        <taxon>Metazoa</taxon>
        <taxon>Ecdysozoa</taxon>
        <taxon>Arthropoda</taxon>
        <taxon>Hexapoda</taxon>
        <taxon>Insecta</taxon>
        <taxon>Pterygota</taxon>
        <taxon>Neoptera</taxon>
        <taxon>Endopterygota</taxon>
        <taxon>Lepidoptera</taxon>
        <taxon>Glossata</taxon>
        <taxon>Ditrysia</taxon>
        <taxon>Tineoidea</taxon>
        <taxon>Psychidae</taxon>
        <taxon>Oiketicinae</taxon>
        <taxon>Eumeta</taxon>
    </lineage>
</organism>
<sequence>MWALHASGAPIFVYEILSTIGEREHTGGLGDDFFQRDLESDLPLPDPRWPGQRKAETRRQTRREQEKRIERRRQRRRPRREKEIYWILKHMSRDNTYNAPANVARVAHASAKAERGRTFDRSDWFTFASPTRARAGFQSIH</sequence>
<dbReference type="Proteomes" id="UP000299102">
    <property type="component" value="Unassembled WGS sequence"/>
</dbReference>